<organism evidence="1 2">
    <name type="scientific">Carnobacterium maltaromaticum LMA28</name>
    <dbReference type="NCBI Taxonomy" id="1234679"/>
    <lineage>
        <taxon>Bacteria</taxon>
        <taxon>Bacillati</taxon>
        <taxon>Bacillota</taxon>
        <taxon>Bacilli</taxon>
        <taxon>Lactobacillales</taxon>
        <taxon>Carnobacteriaceae</taxon>
        <taxon>Carnobacterium</taxon>
    </lineage>
</organism>
<accession>K8E548</accession>
<gene>
    <name evidence="1" type="ORF">BN424_2343</name>
</gene>
<reference evidence="2" key="1">
    <citation type="journal article" date="2013" name="Genome Announc.">
        <title>Complete Chromosome Sequence of Carnobacterium maltaromaticum LMA 28.</title>
        <authorList>
            <person name="Cailliez-Grimal C."/>
            <person name="Chaillou S."/>
            <person name="Anba-Mondoloni J."/>
            <person name="Loux V."/>
            <person name="Afzal M.I."/>
            <person name="Rahman A."/>
            <person name="Kergourlay G."/>
            <person name="Champomier-Verges M.C."/>
            <person name="Zagorec M."/>
            <person name="Dalgaard P."/>
            <person name="Leisner J.J."/>
            <person name="Prevost H."/>
            <person name="Revol-Junelles A.M."/>
            <person name="Borges F."/>
        </authorList>
    </citation>
    <scope>NUCLEOTIDE SEQUENCE</scope>
    <source>
        <strain evidence="2">LMA28</strain>
    </source>
</reference>
<dbReference type="Proteomes" id="UP000000212">
    <property type="component" value="Chromosome"/>
</dbReference>
<dbReference type="EMBL" id="HE999757">
    <property type="protein sequence ID" value="CCO11782.2"/>
    <property type="molecule type" value="Genomic_DNA"/>
</dbReference>
<protein>
    <submittedName>
        <fullName evidence="1">Uncharacterized protein</fullName>
    </submittedName>
</protein>
<name>K8E548_CARML</name>
<dbReference type="KEGG" id="cml:BN424_2343"/>
<dbReference type="AlphaFoldDB" id="K8E548"/>
<keyword evidence="2" id="KW-1185">Reference proteome</keyword>
<evidence type="ECO:0000313" key="1">
    <source>
        <dbReference type="EMBL" id="CCO11782.2"/>
    </source>
</evidence>
<evidence type="ECO:0000313" key="2">
    <source>
        <dbReference type="Proteomes" id="UP000000212"/>
    </source>
</evidence>
<sequence length="56" mass="6333">MIPINNVESIPDIEKLDNNGALNIYLNGKLIVSTKLKLGKIDKFITCKNWKNVYGK</sequence>
<proteinExistence type="predicted"/>
<dbReference type="HOGENOM" id="CLU_3005679_0_0_9"/>